<dbReference type="AlphaFoldDB" id="A0A1C4WV55"/>
<proteinExistence type="predicted"/>
<protein>
    <submittedName>
        <fullName evidence="1">Uncharacterized protein</fullName>
    </submittedName>
</protein>
<sequence length="112" mass="12746">MVMDDGPPSRADLFLAARRSAEQHRDGKRCGSCTGHGGCRQWRWAEDHLAGWVAERHGTDVLARWREVRRRHGYWHGPGKPCSYCQRDGCWLDDYARKQLAAVERAADGARA</sequence>
<evidence type="ECO:0000313" key="2">
    <source>
        <dbReference type="Proteomes" id="UP000199375"/>
    </source>
</evidence>
<gene>
    <name evidence="1" type="ORF">GA0070558_118135</name>
</gene>
<dbReference type="Proteomes" id="UP000199375">
    <property type="component" value="Unassembled WGS sequence"/>
</dbReference>
<reference evidence="1 2" key="1">
    <citation type="submission" date="2016-06" db="EMBL/GenBank/DDBJ databases">
        <authorList>
            <person name="Kjaerup R.B."/>
            <person name="Dalgaard T.S."/>
            <person name="Juul-Madsen H.R."/>
        </authorList>
    </citation>
    <scope>NUCLEOTIDE SEQUENCE [LARGE SCALE GENOMIC DNA]</scope>
    <source>
        <strain evidence="1 2">DSM 45626</strain>
    </source>
</reference>
<evidence type="ECO:0000313" key="1">
    <source>
        <dbReference type="EMBL" id="SCF00080.1"/>
    </source>
</evidence>
<organism evidence="1 2">
    <name type="scientific">Micromonospora haikouensis</name>
    <dbReference type="NCBI Taxonomy" id="686309"/>
    <lineage>
        <taxon>Bacteria</taxon>
        <taxon>Bacillati</taxon>
        <taxon>Actinomycetota</taxon>
        <taxon>Actinomycetes</taxon>
        <taxon>Micromonosporales</taxon>
        <taxon>Micromonosporaceae</taxon>
        <taxon>Micromonospora</taxon>
    </lineage>
</organism>
<dbReference type="EMBL" id="FMCW01000018">
    <property type="protein sequence ID" value="SCF00080.1"/>
    <property type="molecule type" value="Genomic_DNA"/>
</dbReference>
<name>A0A1C4WV55_9ACTN</name>
<accession>A0A1C4WV55</accession>